<keyword evidence="1" id="KW-1133">Transmembrane helix</keyword>
<dbReference type="EMBL" id="BT069040">
    <property type="protein sequence ID" value="ACN35937.1"/>
    <property type="molecule type" value="mRNA"/>
</dbReference>
<dbReference type="AlphaFoldDB" id="C0PL71"/>
<keyword evidence="1" id="KW-0812">Transmembrane</keyword>
<feature type="transmembrane region" description="Helical" evidence="1">
    <location>
        <begin position="188"/>
        <end position="212"/>
    </location>
</feature>
<protein>
    <submittedName>
        <fullName evidence="2">Uncharacterized protein</fullName>
    </submittedName>
</protein>
<reference evidence="2" key="2">
    <citation type="submission" date="2012-06" db="EMBL/GenBank/DDBJ databases">
        <authorList>
            <person name="Yu Y."/>
            <person name="Currie J."/>
            <person name="Lomeli R."/>
            <person name="Angelova A."/>
            <person name="Collura K."/>
            <person name="Wissotski M."/>
            <person name="Campos D."/>
            <person name="Kudrna D."/>
            <person name="Golser W."/>
            <person name="Ashely E."/>
            <person name="Descour A."/>
            <person name="Fernandes J."/>
            <person name="Soderlund C."/>
            <person name="Walbot V."/>
        </authorList>
    </citation>
    <scope>NUCLEOTIDE SEQUENCE</scope>
    <source>
        <strain evidence="2">B73</strain>
    </source>
</reference>
<proteinExistence type="evidence at transcript level"/>
<feature type="transmembrane region" description="Helical" evidence="1">
    <location>
        <begin position="157"/>
        <end position="176"/>
    </location>
</feature>
<reference evidence="2" key="1">
    <citation type="journal article" date="2009" name="PLoS Genet.">
        <title>Sequencing, mapping, and analysis of 27,455 maize full-length cDNAs.</title>
        <authorList>
            <person name="Soderlund C."/>
            <person name="Descour A."/>
            <person name="Kudrna D."/>
            <person name="Bomhoff M."/>
            <person name="Boyd L."/>
            <person name="Currie J."/>
            <person name="Angelova A."/>
            <person name="Collura K."/>
            <person name="Wissotski M."/>
            <person name="Ashley E."/>
            <person name="Morrow D."/>
            <person name="Fernandes J."/>
            <person name="Walbot V."/>
            <person name="Yu Y."/>
        </authorList>
    </citation>
    <scope>NUCLEOTIDE SEQUENCE</scope>
    <source>
        <strain evidence="2">B73</strain>
    </source>
</reference>
<feature type="transmembrane region" description="Helical" evidence="1">
    <location>
        <begin position="123"/>
        <end position="145"/>
    </location>
</feature>
<name>C0PL71_MAIZE</name>
<accession>C0PL71</accession>
<sequence length="286" mass="31825">MIPSPINQEPKGRRAVARTEQRVIPSWPSLSVSDDGAGVGILLAEDGGEPVGVGGDAVDALAHRRRVVAPVLPGEVLVPPRRRLPPRQRRRRVPDQVSLRLPLRGRGRRAVMMRLLTRRRRRFLALAAVAWPLPLRVLLLLPFLLLRRGRLGAEPDAARLPLLALASLWVWALWWLRLGAGGLWRRVFRLRGCLGLLGLGLGFGCTVVLLGLVPGRRLGSLWLWWCALLLRLWRRRRWGHVDGVVAGEGHRARHRPHVVGLRGLTAQGVIKVQLQPPFPPSLAPCT</sequence>
<keyword evidence="1" id="KW-0472">Membrane</keyword>
<organism evidence="2">
    <name type="scientific">Zea mays</name>
    <name type="common">Maize</name>
    <dbReference type="NCBI Taxonomy" id="4577"/>
    <lineage>
        <taxon>Eukaryota</taxon>
        <taxon>Viridiplantae</taxon>
        <taxon>Streptophyta</taxon>
        <taxon>Embryophyta</taxon>
        <taxon>Tracheophyta</taxon>
        <taxon>Spermatophyta</taxon>
        <taxon>Magnoliopsida</taxon>
        <taxon>Liliopsida</taxon>
        <taxon>Poales</taxon>
        <taxon>Poaceae</taxon>
        <taxon>PACMAD clade</taxon>
        <taxon>Panicoideae</taxon>
        <taxon>Andropogonodae</taxon>
        <taxon>Andropogoneae</taxon>
        <taxon>Tripsacinae</taxon>
        <taxon>Zea</taxon>
    </lineage>
</organism>
<evidence type="ECO:0000256" key="1">
    <source>
        <dbReference type="SAM" id="Phobius"/>
    </source>
</evidence>
<evidence type="ECO:0000313" key="2">
    <source>
        <dbReference type="EMBL" id="ACN35937.1"/>
    </source>
</evidence>